<feature type="region of interest" description="Disordered" evidence="1">
    <location>
        <begin position="1"/>
        <end position="23"/>
    </location>
</feature>
<protein>
    <submittedName>
        <fullName evidence="2">Uncharacterized protein</fullName>
    </submittedName>
</protein>
<reference evidence="2" key="1">
    <citation type="submission" date="2021-11" db="EMBL/GenBank/DDBJ databases">
        <authorList>
            <person name="Islam A."/>
            <person name="Islam S."/>
            <person name="Flora M.S."/>
            <person name="Rahman M."/>
            <person name="Ziaur R.M."/>
            <person name="Epstein J.H."/>
            <person name="Hassan M."/>
            <person name="Klassen M."/>
            <person name="Woodard K."/>
            <person name="Webb A."/>
            <person name="Webby R.J."/>
            <person name="El Zowalaty M.E."/>
        </authorList>
    </citation>
    <scope>NUCLEOTIDE SEQUENCE</scope>
    <source>
        <strain evidence="2">Pbs3</strain>
    </source>
</reference>
<organism evidence="2 3">
    <name type="scientific">Peronospora belbahrii</name>
    <dbReference type="NCBI Taxonomy" id="622444"/>
    <lineage>
        <taxon>Eukaryota</taxon>
        <taxon>Sar</taxon>
        <taxon>Stramenopiles</taxon>
        <taxon>Oomycota</taxon>
        <taxon>Peronosporomycetes</taxon>
        <taxon>Peronosporales</taxon>
        <taxon>Peronosporaceae</taxon>
        <taxon>Peronospora</taxon>
    </lineage>
</organism>
<feature type="compositionally biased region" description="Basic and acidic residues" evidence="1">
    <location>
        <begin position="66"/>
        <end position="77"/>
    </location>
</feature>
<dbReference type="AlphaFoldDB" id="A0AAU9KXB5"/>
<dbReference type="EMBL" id="CAKKTJ010000202">
    <property type="protein sequence ID" value="CAH0477938.1"/>
    <property type="molecule type" value="Genomic_DNA"/>
</dbReference>
<evidence type="ECO:0000313" key="3">
    <source>
        <dbReference type="Proteomes" id="UP001160483"/>
    </source>
</evidence>
<evidence type="ECO:0000256" key="1">
    <source>
        <dbReference type="SAM" id="MobiDB-lite"/>
    </source>
</evidence>
<dbReference type="Proteomes" id="UP001160483">
    <property type="component" value="Unassembled WGS sequence"/>
</dbReference>
<sequence>MDDEDKDSAARDSTPAAPPTPIAFSNNIVIYFEGSQESISGMSTGSGDVVNALSKHDPTNYSKGTSSEKSDGWTKATREEIAELQDDNV</sequence>
<proteinExistence type="predicted"/>
<feature type="region of interest" description="Disordered" evidence="1">
    <location>
        <begin position="38"/>
        <end position="77"/>
    </location>
</feature>
<accession>A0AAU9KXB5</accession>
<evidence type="ECO:0000313" key="2">
    <source>
        <dbReference type="EMBL" id="CAH0477938.1"/>
    </source>
</evidence>
<name>A0AAU9KXB5_9STRA</name>
<comment type="caution">
    <text evidence="2">The sequence shown here is derived from an EMBL/GenBank/DDBJ whole genome shotgun (WGS) entry which is preliminary data.</text>
</comment>
<gene>
    <name evidence="2" type="ORF">PBS003_LOCUS4659</name>
</gene>